<organism evidence="1 2">
    <name type="scientific">Vaccinium darrowii</name>
    <dbReference type="NCBI Taxonomy" id="229202"/>
    <lineage>
        <taxon>Eukaryota</taxon>
        <taxon>Viridiplantae</taxon>
        <taxon>Streptophyta</taxon>
        <taxon>Embryophyta</taxon>
        <taxon>Tracheophyta</taxon>
        <taxon>Spermatophyta</taxon>
        <taxon>Magnoliopsida</taxon>
        <taxon>eudicotyledons</taxon>
        <taxon>Gunneridae</taxon>
        <taxon>Pentapetalae</taxon>
        <taxon>asterids</taxon>
        <taxon>Ericales</taxon>
        <taxon>Ericaceae</taxon>
        <taxon>Vaccinioideae</taxon>
        <taxon>Vaccinieae</taxon>
        <taxon>Vaccinium</taxon>
    </lineage>
</organism>
<reference evidence="1 2" key="1">
    <citation type="journal article" date="2021" name="Hortic Res">
        <title>High-quality reference genome and annotation aids understanding of berry development for evergreen blueberry (Vaccinium darrowii).</title>
        <authorList>
            <person name="Yu J."/>
            <person name="Hulse-Kemp A.M."/>
            <person name="Babiker E."/>
            <person name="Staton M."/>
        </authorList>
    </citation>
    <scope>NUCLEOTIDE SEQUENCE [LARGE SCALE GENOMIC DNA]</scope>
    <source>
        <strain evidence="2">cv. NJ 8807/NJ 8810</strain>
        <tissue evidence="1">Young leaf</tissue>
    </source>
</reference>
<evidence type="ECO:0000313" key="1">
    <source>
        <dbReference type="EMBL" id="KAH7839609.1"/>
    </source>
</evidence>
<sequence>MGLIEEKEPEEEEDRRGDAVLAPPINFSMVEEGIFRSGFPQPFNFRFLHALNLRSVIYLCKEPYPRENLEFLQSHKIQLFQFGIDGTKEPSVTIISEVIMEALKIILDVRNHPVLIHCKQGKHRTGCLVGCLRKLQNWRLCAVFEEYQRFAGSKWRASDLRFLETYDVLPLRHCLYSIIYKYQGCGSKKRRLIYKDENVQKPRIPSV</sequence>
<proteinExistence type="predicted"/>
<dbReference type="Proteomes" id="UP000828048">
    <property type="component" value="Chromosome 10"/>
</dbReference>
<dbReference type="EMBL" id="CM037160">
    <property type="protein sequence ID" value="KAH7839609.1"/>
    <property type="molecule type" value="Genomic_DNA"/>
</dbReference>
<name>A0ACB7XFN8_9ERIC</name>
<evidence type="ECO:0000313" key="2">
    <source>
        <dbReference type="Proteomes" id="UP000828048"/>
    </source>
</evidence>
<accession>A0ACB7XFN8</accession>
<gene>
    <name evidence="1" type="ORF">Vadar_006248</name>
</gene>
<keyword evidence="2" id="KW-1185">Reference proteome</keyword>
<comment type="caution">
    <text evidence="1">The sequence shown here is derived from an EMBL/GenBank/DDBJ whole genome shotgun (WGS) entry which is preliminary data.</text>
</comment>
<protein>
    <submittedName>
        <fullName evidence="1">Uncharacterized protein</fullName>
    </submittedName>
</protein>